<dbReference type="PANTHER" id="PTHR10775:SF166">
    <property type="entry name" value="OS04G0146034 PROTEIN"/>
    <property type="match status" value="1"/>
</dbReference>
<evidence type="ECO:0000313" key="2">
    <source>
        <dbReference type="EMBL" id="CAB77953.1"/>
    </source>
</evidence>
<reference key="1">
    <citation type="journal article" date="1999" name="Nature">
        <title>Sequence and analysis of chromosome 4 of the plant Arabidopsis thaliana.</title>
        <authorList>
            <consortium name="EU"/>
            <consortium name="CSHL and WU Arabidopsis Sequencing Project"/>
            <person name="Mayer K."/>
            <person name="Schuller C."/>
            <person name="Wambutt R."/>
            <person name="Murphy G."/>
            <person name="Volckaert G."/>
            <person name="Pohl T."/>
            <person name="Dusterhoft A."/>
            <person name="Stiekema W."/>
            <person name="Entian K.D."/>
            <person name="Terryn N."/>
            <person name="Harris B."/>
            <person name="Ansorge W."/>
            <person name="Brandt P."/>
            <person name="Grivell L."/>
            <person name="Rieger M."/>
            <person name="Weichselgartner M."/>
            <person name="de Simone V."/>
            <person name="Obermaier B."/>
            <person name="Mache R."/>
            <person name="Muller M."/>
            <person name="Kreis M."/>
            <person name="Delseny M."/>
            <person name="Puigdomenech P."/>
            <person name="Watson M."/>
            <person name="Schmidtheini T."/>
            <person name="Reichert B."/>
            <person name="Portatelle D."/>
            <person name="Perez-Alonso M."/>
            <person name="Boutry M."/>
            <person name="Bancroft I."/>
            <person name="Vos P."/>
            <person name="Hoheisel J."/>
            <person name="Zimmermann W."/>
            <person name="Wedler H."/>
            <person name="Ridley P."/>
            <person name="Langham S.A."/>
            <person name="McCullagh B."/>
            <person name="Bilham L."/>
            <person name="Robben J."/>
            <person name="Van der Schueren J."/>
            <person name="Grymonprez B."/>
            <person name="Chuang Y.J."/>
            <person name="Vandenbussche F."/>
            <person name="Braeken M."/>
            <person name="Weltjens I."/>
            <person name="Voet M."/>
            <person name="Bastiaens I."/>
            <person name="Aert R."/>
            <person name="Defoor E."/>
            <person name="Weitzenegger T."/>
            <person name="Bothe G."/>
            <person name="Ramsperger U."/>
            <person name="Hilbert H."/>
            <person name="Braun M."/>
            <person name="Holzer E."/>
            <person name="Brandt A."/>
            <person name="Peters S."/>
            <person name="van Staveren M."/>
            <person name="Dirske W."/>
            <person name="Mooijman P."/>
            <person name="Klein Lankhorst R."/>
            <person name="Rose M."/>
            <person name="Hauf J."/>
            <person name="Kotter P."/>
            <person name="Berneiser S."/>
            <person name="Hempel S."/>
            <person name="Feldpausch M."/>
            <person name="Lamberth S."/>
            <person name="Van den Daele H."/>
            <person name="De Keyser A."/>
            <person name="Buysshaert C."/>
            <person name="Gielen J."/>
            <person name="Villarroel R."/>
            <person name="De Clercq R."/>
            <person name="Van Montagu M."/>
            <person name="Rogers J."/>
            <person name="Cronin A."/>
            <person name="Quail M."/>
            <person name="Bray-Allen S."/>
            <person name="Clark L."/>
            <person name="Doggett J."/>
            <person name="Hall S."/>
            <person name="Kay M."/>
            <person name="Lennard N."/>
            <person name="McLay K."/>
            <person name="Mayes R."/>
            <person name="Pettett A."/>
            <person name="Rajandream M.A."/>
            <person name="Lyne M."/>
            <person name="Benes V."/>
            <person name="Rechmann S."/>
            <person name="Borkova D."/>
            <person name="Blocker H."/>
            <person name="Scharfe M."/>
            <person name="Grimm M."/>
            <person name="Lohnert T.H."/>
            <person name="Dose S."/>
            <person name="de Haan M."/>
            <person name="Maarse A."/>
            <person name="Schafer M."/>
            <person name="Muller-Auer S."/>
            <person name="Gabel C."/>
            <person name="Fuchs M."/>
            <person name="Fartmann B."/>
            <person name="Granderath K."/>
            <person name="Dauner D."/>
            <person name="Herzl A."/>
            <person name="Neumann S."/>
            <person name="Argiriou A."/>
            <person name="Vitale D."/>
            <person name="Liguori R."/>
            <person name="Piravandi E."/>
            <person name="Massenet O."/>
            <person name="Quigley F."/>
            <person name="Clabauld G."/>
            <person name="Mundlein A."/>
            <person name="Felber R."/>
            <person name="Schnabl S."/>
            <person name="Hiller R."/>
            <person name="Schmidt W."/>
            <person name="Lecharny A."/>
            <person name="Aubourg S."/>
            <person name="Chefdor F."/>
            <person name="Cooke R."/>
            <person name="Berger C."/>
            <person name="Montfort A."/>
            <person name="Casacuberta E."/>
            <person name="Gibbons T."/>
            <person name="Weber N."/>
            <person name="Vandenbol M."/>
            <person name="Bargues M."/>
            <person name="Terol J."/>
            <person name="Torres A."/>
            <person name="Perez-Perez A."/>
            <person name="Purnelle B."/>
            <person name="Bent E."/>
            <person name="Johnson S."/>
            <person name="Tacon D."/>
            <person name="Jesse T."/>
            <person name="Heijnen L."/>
            <person name="Schwarz S."/>
            <person name="Scholler P."/>
            <person name="Heber S."/>
            <person name="Francs P."/>
            <person name="Bielke C."/>
            <person name="Frishman D."/>
            <person name="Haase D."/>
            <person name="Lemcke K."/>
            <person name="Mewes H.W."/>
            <person name="Stocker S."/>
            <person name="Zaccaria P."/>
            <person name="Bevan M."/>
            <person name="Wilson R.K."/>
            <person name="de la Bastide M."/>
            <person name="Habermann K."/>
            <person name="Parnell L."/>
            <person name="Dedhia N."/>
            <person name="Gnoj L."/>
            <person name="Schutz K."/>
            <person name="Huang E."/>
            <person name="Spiegel L."/>
            <person name="Sehkon M."/>
            <person name="Murray J."/>
            <person name="Sheet P."/>
            <person name="Cordes M."/>
            <person name="Abu-Threideh J."/>
            <person name="Stoneking T."/>
            <person name="Kalicki J."/>
            <person name="Graves T."/>
            <person name="Harmon G."/>
            <person name="Edwards J."/>
            <person name="Latreille P."/>
            <person name="Courtney L."/>
            <person name="Cloud J."/>
            <person name="Abbott A."/>
            <person name="Scott K."/>
            <person name="Johnson D."/>
            <person name="Minx P."/>
            <person name="Bentley D."/>
            <person name="Fulton B."/>
            <person name="Miller N."/>
            <person name="Greco T."/>
            <person name="Kemp K."/>
            <person name="Kramer J."/>
            <person name="Fulton L."/>
            <person name="Mardis E."/>
            <person name="Dante M."/>
            <person name="Pepin K."/>
            <person name="Hillier L."/>
            <person name="Nelson J."/>
            <person name="Spieth J."/>
            <person name="Ryan E."/>
            <person name="Andrews S."/>
            <person name="Geisel C."/>
            <person name="Layman D."/>
            <person name="Du H."/>
            <person name="Ali J."/>
            <person name="Berghoff A."/>
            <person name="Jones K."/>
            <person name="Drone K."/>
            <person name="Cotton M."/>
            <person name="Joshu C."/>
            <person name="Antonoiu B."/>
            <person name="Zidanic M."/>
            <person name="Strong C."/>
            <person name="Sun H."/>
            <person name="Lamar B."/>
            <person name="Yordan C."/>
            <person name="Ma P."/>
            <person name="Zhong J."/>
            <person name="Preston R."/>
            <person name="Vil D."/>
            <person name="Shekher M."/>
            <person name="Matero A."/>
            <person name="Shah R."/>
            <person name="Swaby I.K."/>
            <person name="O'Shaughnessy A."/>
            <person name="Rodriguez M."/>
            <person name="Hoffmann J."/>
            <person name="Till S."/>
            <person name="Granat S."/>
            <person name="Shohdy N."/>
            <person name="Hasegawa A."/>
            <person name="Hameed A."/>
            <person name="Lodhi M."/>
            <person name="Johnson A."/>
            <person name="Chen E."/>
            <person name="Marra M."/>
            <person name="Martienssen R."/>
            <person name="McCombie W.R."/>
        </authorList>
    </citation>
    <scope>NUCLEOTIDE SEQUENCE [LARGE SCALE GENOMIC DNA]</scope>
    <source>
        <strain>cv. Columbia</strain>
    </source>
</reference>
<name>Q9ZQB3_ARATH</name>
<gene>
    <name evidence="1" type="primary">F1K3.10</name>
    <name evidence="2" type="ordered locus">At4g08020</name>
</gene>
<dbReference type="AlphaFoldDB" id="Q9ZQB3"/>
<organism evidence="1">
    <name type="scientific">Arabidopsis thaliana</name>
    <name type="common">Mouse-ear cress</name>
    <dbReference type="NCBI Taxonomy" id="3702"/>
    <lineage>
        <taxon>Eukaryota</taxon>
        <taxon>Viridiplantae</taxon>
        <taxon>Streptophyta</taxon>
        <taxon>Embryophyta</taxon>
        <taxon>Tracheophyta</taxon>
        <taxon>Spermatophyta</taxon>
        <taxon>Magnoliopsida</taxon>
        <taxon>eudicotyledons</taxon>
        <taxon>Gunneridae</taxon>
        <taxon>Pentapetalae</taxon>
        <taxon>rosids</taxon>
        <taxon>malvids</taxon>
        <taxon>Brassicales</taxon>
        <taxon>Brassicaceae</taxon>
        <taxon>Camelineae</taxon>
        <taxon>Arabidopsis</taxon>
    </lineage>
</organism>
<sequence length="456" mass="52771">MVNYGSCSEHYPVDRLVGPNPKIDTNVGTVQMVNDAFRENIHSFDGNSDRVEEPNLEERKFFNMLDASKHPLYKGCKKDHSSLSAATKLMGIKTDYNLSEDCVNAITDFVKDLLPEDNLASGTYYEVQKLVAGLGLLYQVIDVCIDNCMLFWREDSDRLTYKFYRKPGYRETSGRSQFHTNRCGINHYQRGCREDHSTCFYNHLYTSYKCYGRLVLKRLMFHPNRICHAYDTFVDHQRLPCIWRFLPSNHPYRQSTTLFTKNKKVVYGSPPELDDTYLLTQLRDFGAATSIEVGDAISKEEFFDWIMHGVDHGEEKQTWWERYGGAPCEFDELLKSYTRIEIIEDTQTNKKTGLIQDGYIAGLVETLKRKMTEFLTQLPQNDDGSSPSNVQAREKINRIVLEEIPSNWGRVVGLGSLNQSTTYFYAGPSWDSEIFKEPEEKDKEILVLKEQKHEDS</sequence>
<accession>Q9ZQB3</accession>
<dbReference type="PANTHER" id="PTHR10775">
    <property type="entry name" value="OS08G0208400 PROTEIN"/>
    <property type="match status" value="1"/>
</dbReference>
<reference evidence="1" key="3">
    <citation type="submission" date="1999-02" db="EMBL/GenBank/DDBJ databases">
        <authorList>
            <person name="Parnell L.D."/>
            <person name="McCombie W.R."/>
        </authorList>
    </citation>
    <scope>NUCLEOTIDE SEQUENCE</scope>
</reference>
<dbReference type="PIR" id="H85078">
    <property type="entry name" value="H85078"/>
</dbReference>
<dbReference type="EMBL" id="AL161508">
    <property type="protein sequence ID" value="CAB77953.1"/>
    <property type="molecule type" value="Genomic_DNA"/>
</dbReference>
<dbReference type="ExpressionAtlas" id="Q9ZQB3">
    <property type="expression patterns" value="differential"/>
</dbReference>
<reference evidence="2" key="4">
    <citation type="submission" date="2000-03" db="EMBL/GenBank/DDBJ databases">
        <authorList>
            <person name="EU Arabidopsis sequencing project"/>
        </authorList>
    </citation>
    <scope>NUCLEOTIDE SEQUENCE</scope>
</reference>
<proteinExistence type="predicted"/>
<evidence type="ECO:0000313" key="1">
    <source>
        <dbReference type="EMBL" id="AAD15488.1"/>
    </source>
</evidence>
<reference evidence="1" key="2">
    <citation type="submission" date="1999-01" db="EMBL/GenBank/DDBJ databases">
        <title>Arabidopsis thaliana BAC F1K3 from chromosome IV near 21 cM.</title>
        <authorList>
            <person name="Nascimento L."/>
            <person name="Huang E.N."/>
            <person name="de la Bastide M."/>
            <person name="Habermann K."/>
            <person name="See L.H."/>
            <person name="Preston R."/>
            <person name="Matero A."/>
            <person name="Rodriguez M.A."/>
            <person name="O'Shaughnessy A."/>
            <person name="Vil M.D."/>
            <person name="Shekher M."/>
            <person name="Swaby I."/>
            <person name="Shah R."/>
            <person name="Spiegel L.A."/>
            <person name="Schutz K."/>
            <person name="Parnell L.D."/>
            <person name="Dedhia N.N."/>
            <person name="McCombie W.R."/>
        </authorList>
    </citation>
    <scope>NUCLEOTIDE SEQUENCE</scope>
</reference>
<dbReference type="EMBL" id="AC006266">
    <property type="protein sequence ID" value="AAD15488.1"/>
    <property type="molecule type" value="Genomic_DNA"/>
</dbReference>
<protein>
    <submittedName>
        <fullName evidence="1">Putative transposon protein</fullName>
    </submittedName>
</protein>